<dbReference type="PANTHER" id="PTHR34220:SF7">
    <property type="entry name" value="SENSOR HISTIDINE KINASE YPDA"/>
    <property type="match status" value="1"/>
</dbReference>
<keyword evidence="2" id="KW-1133">Transmembrane helix</keyword>
<name>A0A2W5EKQ4_9SPHI</name>
<feature type="transmembrane region" description="Helical" evidence="2">
    <location>
        <begin position="7"/>
        <end position="24"/>
    </location>
</feature>
<comment type="caution">
    <text evidence="4">The sequence shown here is derived from an EMBL/GenBank/DDBJ whole genome shotgun (WGS) entry which is preliminary data.</text>
</comment>
<keyword evidence="2" id="KW-0812">Transmembrane</keyword>
<dbReference type="EMBL" id="QFOI01000353">
    <property type="protein sequence ID" value="PZP43798.1"/>
    <property type="molecule type" value="Genomic_DNA"/>
</dbReference>
<dbReference type="Proteomes" id="UP000249645">
    <property type="component" value="Unassembled WGS sequence"/>
</dbReference>
<dbReference type="InterPro" id="IPR050640">
    <property type="entry name" value="Bact_2-comp_sensor_kinase"/>
</dbReference>
<keyword evidence="1" id="KW-0175">Coiled coil</keyword>
<organism evidence="4 5">
    <name type="scientific">Pseudopedobacter saltans</name>
    <dbReference type="NCBI Taxonomy" id="151895"/>
    <lineage>
        <taxon>Bacteria</taxon>
        <taxon>Pseudomonadati</taxon>
        <taxon>Bacteroidota</taxon>
        <taxon>Sphingobacteriia</taxon>
        <taxon>Sphingobacteriales</taxon>
        <taxon>Sphingobacteriaceae</taxon>
        <taxon>Pseudopedobacter</taxon>
    </lineage>
</organism>
<accession>A0A2W5EKQ4</accession>
<gene>
    <name evidence="4" type="ORF">DI598_15365</name>
</gene>
<dbReference type="PANTHER" id="PTHR34220">
    <property type="entry name" value="SENSOR HISTIDINE KINASE YPDA"/>
    <property type="match status" value="1"/>
</dbReference>
<keyword evidence="4" id="KW-0418">Kinase</keyword>
<feature type="coiled-coil region" evidence="1">
    <location>
        <begin position="133"/>
        <end position="160"/>
    </location>
</feature>
<reference evidence="4 5" key="1">
    <citation type="submission" date="2017-11" db="EMBL/GenBank/DDBJ databases">
        <title>Infants hospitalized years apart are colonized by the same room-sourced microbial strains.</title>
        <authorList>
            <person name="Brooks B."/>
            <person name="Olm M.R."/>
            <person name="Firek B.A."/>
            <person name="Baker R."/>
            <person name="Thomas B.C."/>
            <person name="Morowitz M.J."/>
            <person name="Banfield J.F."/>
        </authorList>
    </citation>
    <scope>NUCLEOTIDE SEQUENCE [LARGE SCALE GENOMIC DNA]</scope>
    <source>
        <strain evidence="4">S2_009_000_R2_76</strain>
    </source>
</reference>
<proteinExistence type="predicted"/>
<evidence type="ECO:0000259" key="3">
    <source>
        <dbReference type="Pfam" id="PF06580"/>
    </source>
</evidence>
<protein>
    <submittedName>
        <fullName evidence="4">Histidine kinase</fullName>
    </submittedName>
</protein>
<evidence type="ECO:0000313" key="5">
    <source>
        <dbReference type="Proteomes" id="UP000249645"/>
    </source>
</evidence>
<dbReference type="GO" id="GO:0016020">
    <property type="term" value="C:membrane"/>
    <property type="evidence" value="ECO:0007669"/>
    <property type="project" value="InterPro"/>
</dbReference>
<dbReference type="AlphaFoldDB" id="A0A2W5EKQ4"/>
<feature type="transmembrane region" description="Helical" evidence="2">
    <location>
        <begin position="70"/>
        <end position="88"/>
    </location>
</feature>
<evidence type="ECO:0000313" key="4">
    <source>
        <dbReference type="EMBL" id="PZP43798.1"/>
    </source>
</evidence>
<dbReference type="GO" id="GO:0000155">
    <property type="term" value="F:phosphorelay sensor kinase activity"/>
    <property type="evidence" value="ECO:0007669"/>
    <property type="project" value="InterPro"/>
</dbReference>
<feature type="transmembrane region" description="Helical" evidence="2">
    <location>
        <begin position="116"/>
        <end position="133"/>
    </location>
</feature>
<dbReference type="InterPro" id="IPR010559">
    <property type="entry name" value="Sig_transdc_His_kin_internal"/>
</dbReference>
<keyword evidence="4" id="KW-0808">Transferase</keyword>
<keyword evidence="2" id="KW-0472">Membrane</keyword>
<evidence type="ECO:0000256" key="1">
    <source>
        <dbReference type="SAM" id="Coils"/>
    </source>
</evidence>
<sequence>MKKQNVILLHILFWLFSWFIPTLYYGDFHPISRNSFLLDLSGFFLKAVVFYIHYLILLPRFFQTKKYGSYVFSVLILIELFTILRFLIEEKLYVSVFGFSNYFGNYSIKFYIWDNVYYGSFSLLPSYIIWSIIKNMNLEKDKNELLLEKEQAELQFLKNQINPHFLFNTLNNIYALVYHNSEKALPAILKLSELMRYVARDTNGDELVPIQQEINYIESFIELESLRIKPKAEIDYQVEGNTDNIKIAPLLLIHFVENGFKHGIVNNPQFPLQIHIKIMDNKVELHTENQKNTNQKPDGKGIGMQNLKRRLELIYPNKHQLEIIDNKENYICNLIIDCQ</sequence>
<dbReference type="Pfam" id="PF06580">
    <property type="entry name" value="His_kinase"/>
    <property type="match status" value="1"/>
</dbReference>
<feature type="domain" description="Signal transduction histidine kinase internal region" evidence="3">
    <location>
        <begin position="152"/>
        <end position="229"/>
    </location>
</feature>
<evidence type="ECO:0000256" key="2">
    <source>
        <dbReference type="SAM" id="Phobius"/>
    </source>
</evidence>
<feature type="transmembrane region" description="Helical" evidence="2">
    <location>
        <begin position="36"/>
        <end position="58"/>
    </location>
</feature>